<evidence type="ECO:0000256" key="2">
    <source>
        <dbReference type="ARBA" id="ARBA00004922"/>
    </source>
</evidence>
<dbReference type="Proteomes" id="UP000494256">
    <property type="component" value="Unassembled WGS sequence"/>
</dbReference>
<feature type="domain" description="Fucosyltransferase C-terminal" evidence="12">
    <location>
        <begin position="260"/>
        <end position="445"/>
    </location>
</feature>
<dbReference type="AlphaFoldDB" id="A0A8S0YW53"/>
<dbReference type="EC" id="2.4.1.-" evidence="11"/>
<feature type="transmembrane region" description="Helical" evidence="11">
    <location>
        <begin position="84"/>
        <end position="110"/>
    </location>
</feature>
<evidence type="ECO:0000256" key="6">
    <source>
        <dbReference type="ARBA" id="ARBA00022692"/>
    </source>
</evidence>
<comment type="similarity">
    <text evidence="3 11">Belongs to the glycosyltransferase 10 family.</text>
</comment>
<dbReference type="InterPro" id="IPR055270">
    <property type="entry name" value="Glyco_tran_10_C"/>
</dbReference>
<protein>
    <recommendedName>
        <fullName evidence="11">Fucosyltransferase</fullName>
        <ecNumber evidence="11">2.4.1.-</ecNumber>
    </recommendedName>
</protein>
<dbReference type="GO" id="GO:0046920">
    <property type="term" value="F:alpha-(1-&gt;3)-fucosyltransferase activity"/>
    <property type="evidence" value="ECO:0007669"/>
    <property type="project" value="TreeGrafter"/>
</dbReference>
<keyword evidence="7" id="KW-0735">Signal-anchor</keyword>
<dbReference type="EMBL" id="CADEBD010000171">
    <property type="protein sequence ID" value="CAB3224410.1"/>
    <property type="molecule type" value="Genomic_DNA"/>
</dbReference>
<dbReference type="SUPFAM" id="SSF53756">
    <property type="entry name" value="UDP-Glycosyltransferase/glycogen phosphorylase"/>
    <property type="match status" value="1"/>
</dbReference>
<dbReference type="InterPro" id="IPR038577">
    <property type="entry name" value="GT10-like_C_sf"/>
</dbReference>
<dbReference type="FunFam" id="3.40.50.11660:FF:000002">
    <property type="entry name" value="Alpha-(1,3)-fucosyltransferase"/>
    <property type="match status" value="1"/>
</dbReference>
<evidence type="ECO:0000256" key="4">
    <source>
        <dbReference type="ARBA" id="ARBA00022676"/>
    </source>
</evidence>
<feature type="transmembrane region" description="Helical" evidence="11">
    <location>
        <begin position="53"/>
        <end position="72"/>
    </location>
</feature>
<evidence type="ECO:0000313" key="14">
    <source>
        <dbReference type="EMBL" id="CAB3224410.1"/>
    </source>
</evidence>
<comment type="pathway">
    <text evidence="2">Protein modification; protein glycosylation.</text>
</comment>
<keyword evidence="6 11" id="KW-0812">Transmembrane</keyword>
<keyword evidence="8 11" id="KW-1133">Transmembrane helix</keyword>
<dbReference type="InterPro" id="IPR001503">
    <property type="entry name" value="Glyco_trans_10"/>
</dbReference>
<evidence type="ECO:0000256" key="10">
    <source>
        <dbReference type="ARBA" id="ARBA00023180"/>
    </source>
</evidence>
<proteinExistence type="inferred from homology"/>
<accession>A0A8S0YW53</accession>
<keyword evidence="9 11" id="KW-0472">Membrane</keyword>
<dbReference type="Pfam" id="PF00852">
    <property type="entry name" value="Glyco_transf_10"/>
    <property type="match status" value="1"/>
</dbReference>
<evidence type="ECO:0000256" key="3">
    <source>
        <dbReference type="ARBA" id="ARBA00008919"/>
    </source>
</evidence>
<feature type="domain" description="Fucosyltransferase N-terminal" evidence="13">
    <location>
        <begin position="126"/>
        <end position="228"/>
    </location>
</feature>
<keyword evidence="11" id="KW-0333">Golgi apparatus</keyword>
<sequence length="499" mass="58644">MSDMIINDSVPVDKKWSELIRYNIFIMKLVEFVVALLLNILPHVVTPVDILQCLVAGPTLMLTTQIMVLYVVDQVQYEAEFYYVIIQLLITICAVINLFVIVAFSVILMYSDVKESREPKTNMKYPVILWWTLEFPGTSNVRHCSDSIKCYVYSDRLMSNIYNTEAYLFYASNIDFKNLPIPRRPDEIIWALFHEESPRNVEEFLHEKALNLFNFSSTFSRHSNVPFPLQHLYAYEDITSPRYFLSTQLKNELLKEIAPVLYLQSDCETSTERDAYVQELMKHIKVDSYGKCLKNKDLPQKFKEDYLNNLNEETFLHFIARYKFVIAIENGVCNDYVTEKFWRAIKVGTVPLYFGSPSIRDWFPNKKSGILLEDYPTPKILYEHIMELMKNDSLYEEYLEHKTKQIITNENLINEYRQRPYQLDGIKTLEEFECFVCEKLYDKMRGETGVNVVNKSHYDCPKPISALTLGVNPHNSWVYSWETAESNAETIYKDIMNRD</sequence>
<evidence type="ECO:0000259" key="12">
    <source>
        <dbReference type="Pfam" id="PF00852"/>
    </source>
</evidence>
<evidence type="ECO:0000256" key="7">
    <source>
        <dbReference type="ARBA" id="ARBA00022968"/>
    </source>
</evidence>
<reference evidence="14 15" key="1">
    <citation type="submission" date="2020-04" db="EMBL/GenBank/DDBJ databases">
        <authorList>
            <person name="Wallbank WR R."/>
            <person name="Pardo Diaz C."/>
            <person name="Kozak K."/>
            <person name="Martin S."/>
            <person name="Jiggins C."/>
            <person name="Moest M."/>
            <person name="Warren A I."/>
            <person name="Byers J.R.P. K."/>
            <person name="Montejo-Kovacevich G."/>
            <person name="Yen C E."/>
        </authorList>
    </citation>
    <scope>NUCLEOTIDE SEQUENCE [LARGE SCALE GENOMIC DNA]</scope>
</reference>
<evidence type="ECO:0000313" key="15">
    <source>
        <dbReference type="Proteomes" id="UP000494256"/>
    </source>
</evidence>
<keyword evidence="4 11" id="KW-0328">Glycosyltransferase</keyword>
<dbReference type="OrthoDB" id="6234674at2759"/>
<evidence type="ECO:0000256" key="5">
    <source>
        <dbReference type="ARBA" id="ARBA00022679"/>
    </source>
</evidence>
<dbReference type="InterPro" id="IPR031481">
    <property type="entry name" value="Glyco_tran_10_N"/>
</dbReference>
<dbReference type="PANTHER" id="PTHR11929">
    <property type="entry name" value="ALPHA- 1,3 -FUCOSYLTRANSFERASE"/>
    <property type="match status" value="1"/>
</dbReference>
<dbReference type="Pfam" id="PF17039">
    <property type="entry name" value="Glyco_tran_10_N"/>
    <property type="match status" value="1"/>
</dbReference>
<organism evidence="14 15">
    <name type="scientific">Arctia plantaginis</name>
    <name type="common">Wood tiger moth</name>
    <name type="synonym">Phalaena plantaginis</name>
    <dbReference type="NCBI Taxonomy" id="874455"/>
    <lineage>
        <taxon>Eukaryota</taxon>
        <taxon>Metazoa</taxon>
        <taxon>Ecdysozoa</taxon>
        <taxon>Arthropoda</taxon>
        <taxon>Hexapoda</taxon>
        <taxon>Insecta</taxon>
        <taxon>Pterygota</taxon>
        <taxon>Neoptera</taxon>
        <taxon>Endopterygota</taxon>
        <taxon>Lepidoptera</taxon>
        <taxon>Glossata</taxon>
        <taxon>Ditrysia</taxon>
        <taxon>Noctuoidea</taxon>
        <taxon>Erebidae</taxon>
        <taxon>Arctiinae</taxon>
        <taxon>Arctia</taxon>
    </lineage>
</organism>
<comment type="caution">
    <text evidence="11">Lacks conserved residue(s) required for the propagation of feature annotation.</text>
</comment>
<evidence type="ECO:0000256" key="1">
    <source>
        <dbReference type="ARBA" id="ARBA00004447"/>
    </source>
</evidence>
<evidence type="ECO:0000259" key="13">
    <source>
        <dbReference type="Pfam" id="PF17039"/>
    </source>
</evidence>
<keyword evidence="5 11" id="KW-0808">Transferase</keyword>
<dbReference type="PANTHER" id="PTHR11929:SF194">
    <property type="entry name" value="ALPHA-(1,3)-FUCOSYLTRANSFERASE 10"/>
    <property type="match status" value="1"/>
</dbReference>
<comment type="subcellular location">
    <subcellularLocation>
        <location evidence="1 11">Golgi apparatus</location>
        <location evidence="1 11">Golgi stack membrane</location>
        <topology evidence="1 11">Single-pass type II membrane protein</topology>
    </subcellularLocation>
</comment>
<gene>
    <name evidence="14" type="ORF">APLA_LOCUS1952</name>
</gene>
<dbReference type="Gene3D" id="3.40.50.11660">
    <property type="entry name" value="Glycosyl transferase family 10, C-terminal domain"/>
    <property type="match status" value="1"/>
</dbReference>
<feature type="transmembrane region" description="Helical" evidence="11">
    <location>
        <begin position="20"/>
        <end position="41"/>
    </location>
</feature>
<evidence type="ECO:0000256" key="9">
    <source>
        <dbReference type="ARBA" id="ARBA00023136"/>
    </source>
</evidence>
<comment type="caution">
    <text evidence="14">The sequence shown here is derived from an EMBL/GenBank/DDBJ whole genome shotgun (WGS) entry which is preliminary data.</text>
</comment>
<name>A0A8S0YW53_ARCPL</name>
<evidence type="ECO:0000256" key="8">
    <source>
        <dbReference type="ARBA" id="ARBA00022989"/>
    </source>
</evidence>
<dbReference type="GO" id="GO:0032580">
    <property type="term" value="C:Golgi cisterna membrane"/>
    <property type="evidence" value="ECO:0007669"/>
    <property type="project" value="UniProtKB-SubCell"/>
</dbReference>
<evidence type="ECO:0000256" key="11">
    <source>
        <dbReference type="RuleBase" id="RU003832"/>
    </source>
</evidence>
<keyword evidence="10" id="KW-0325">Glycoprotein</keyword>